<feature type="region of interest" description="Disordered" evidence="2">
    <location>
        <begin position="33"/>
        <end position="62"/>
    </location>
</feature>
<protein>
    <submittedName>
        <fullName evidence="3">Oidioi.mRNA.OKI2018_I69.chr2.g6686.t1.cds</fullName>
    </submittedName>
</protein>
<evidence type="ECO:0000313" key="4">
    <source>
        <dbReference type="Proteomes" id="UP001158576"/>
    </source>
</evidence>
<reference evidence="3 4" key="1">
    <citation type="submission" date="2021-04" db="EMBL/GenBank/DDBJ databases">
        <authorList>
            <person name="Bliznina A."/>
        </authorList>
    </citation>
    <scope>NUCLEOTIDE SEQUENCE [LARGE SCALE GENOMIC DNA]</scope>
</reference>
<evidence type="ECO:0000313" key="3">
    <source>
        <dbReference type="EMBL" id="CAG5112472.1"/>
    </source>
</evidence>
<evidence type="ECO:0000256" key="1">
    <source>
        <dbReference type="SAM" id="Coils"/>
    </source>
</evidence>
<feature type="compositionally biased region" description="Polar residues" evidence="2">
    <location>
        <begin position="51"/>
        <end position="62"/>
    </location>
</feature>
<feature type="coiled-coil region" evidence="1">
    <location>
        <begin position="82"/>
        <end position="238"/>
    </location>
</feature>
<proteinExistence type="predicted"/>
<accession>A0ABN7T9X8</accession>
<evidence type="ECO:0000256" key="2">
    <source>
        <dbReference type="SAM" id="MobiDB-lite"/>
    </source>
</evidence>
<keyword evidence="1" id="KW-0175">Coiled coil</keyword>
<keyword evidence="4" id="KW-1185">Reference proteome</keyword>
<dbReference type="Proteomes" id="UP001158576">
    <property type="component" value="Chromosome 2"/>
</dbReference>
<name>A0ABN7T9X8_OIKDI</name>
<feature type="compositionally biased region" description="Low complexity" evidence="2">
    <location>
        <begin position="36"/>
        <end position="50"/>
    </location>
</feature>
<dbReference type="EMBL" id="OU015567">
    <property type="protein sequence ID" value="CAG5112472.1"/>
    <property type="molecule type" value="Genomic_DNA"/>
</dbReference>
<organism evidence="3 4">
    <name type="scientific">Oikopleura dioica</name>
    <name type="common">Tunicate</name>
    <dbReference type="NCBI Taxonomy" id="34765"/>
    <lineage>
        <taxon>Eukaryota</taxon>
        <taxon>Metazoa</taxon>
        <taxon>Chordata</taxon>
        <taxon>Tunicata</taxon>
        <taxon>Appendicularia</taxon>
        <taxon>Copelata</taxon>
        <taxon>Oikopleuridae</taxon>
        <taxon>Oikopleura</taxon>
    </lineage>
</organism>
<gene>
    <name evidence="3" type="ORF">OKIOD_LOCUS15451</name>
</gene>
<sequence length="315" mass="36441">MSVRPSTSTQFNEVNSTFAADCEALEKSIKKLKTRASAAGQSDSSAPSSSQCCNRRSSVPSALTTDETRLANRAKDLRTMTEKRFSEVIQGWKRQNEQLEQELEMYKSQQRVATDRVNKRNAEIKTLREENEKLVTLVRQCEERINKLHDVKQREIKERQRADRLADQLFEHKAMLNDLQVQLKEAETLLQATKEERDHLSIENSELRKTNTVLRQRLETAERDTKETKLELEMIEDMVQSINERSYMNQQCQMHAMSEPIHVAPKKSLSALTALRQLQEHHQSGMNSLDGAVRKLKQSEKDKTLELERLRGSFN</sequence>